<dbReference type="EMBL" id="SRJC01000002">
    <property type="protein sequence ID" value="TGB02759.1"/>
    <property type="molecule type" value="Genomic_DNA"/>
</dbReference>
<dbReference type="InterPro" id="IPR007362">
    <property type="entry name" value="DUF429"/>
</dbReference>
<dbReference type="AlphaFoldDB" id="A0A4Z0GY19"/>
<dbReference type="STRING" id="192814.GCA_900166575_02904"/>
<evidence type="ECO:0000313" key="1">
    <source>
        <dbReference type="EMBL" id="TGB02759.1"/>
    </source>
</evidence>
<dbReference type="Pfam" id="PF04250">
    <property type="entry name" value="DUF429"/>
    <property type="match status" value="1"/>
</dbReference>
<name>A0A4Z0GY19_9BACI</name>
<sequence length="213" mass="23721">MYIIGIDLSGPSNHQDTVLTSFIVDNHHLTFDNRILGASDEAMISFVSSLPSDKPIFIGIDSPLSYQDGGGDRPYDRELRRFAKGLGMKSGSIMTPTLTRMIYLTARGIHLAHTLSSMENVNVTEVHPGVALASRVPADEMHHVLHYKKRDESLDWVQDFLSTYISRLLPPAHTSHEIDSILAAIACWHWATESNIPWCMGAKPPHHPFPITV</sequence>
<comment type="caution">
    <text evidence="1">The sequence shown here is derived from an EMBL/GenBank/DDBJ whole genome shotgun (WGS) entry which is preliminary data.</text>
</comment>
<organism evidence="1 2">
    <name type="scientific">Halobacillus salinus</name>
    <dbReference type="NCBI Taxonomy" id="192814"/>
    <lineage>
        <taxon>Bacteria</taxon>
        <taxon>Bacillati</taxon>
        <taxon>Bacillota</taxon>
        <taxon>Bacilli</taxon>
        <taxon>Bacillales</taxon>
        <taxon>Bacillaceae</taxon>
        <taxon>Halobacillus</taxon>
    </lineage>
</organism>
<dbReference type="Proteomes" id="UP000297982">
    <property type="component" value="Unassembled WGS sequence"/>
</dbReference>
<accession>A0A4Z0GY19</accession>
<keyword evidence="2" id="KW-1185">Reference proteome</keyword>
<evidence type="ECO:0000313" key="2">
    <source>
        <dbReference type="Proteomes" id="UP000297982"/>
    </source>
</evidence>
<gene>
    <name evidence="1" type="ORF">E4663_11410</name>
</gene>
<reference evidence="1 2" key="1">
    <citation type="journal article" date="2003" name="Int. J. Syst. Evol. Microbiol.">
        <title>Halobacillus salinus sp. nov., isolated from a salt lake on the coast of the East Sea in Korea.</title>
        <authorList>
            <person name="Yoon J.H."/>
            <person name="Kang K.H."/>
            <person name="Park Y.H."/>
        </authorList>
    </citation>
    <scope>NUCLEOTIDE SEQUENCE [LARGE SCALE GENOMIC DNA]</scope>
    <source>
        <strain evidence="1 2">HSL-3</strain>
    </source>
</reference>
<proteinExistence type="predicted"/>
<protein>
    <submittedName>
        <fullName evidence="1">DUF429 domain-containing protein</fullName>
    </submittedName>
</protein>
<dbReference type="RefSeq" id="WP_135327710.1">
    <property type="nucleotide sequence ID" value="NZ_SRJC01000002.1"/>
</dbReference>